<dbReference type="InterPro" id="IPR014756">
    <property type="entry name" value="Ig_E-set"/>
</dbReference>
<accession>A0A2T3AR39</accession>
<feature type="compositionally biased region" description="Low complexity" evidence="1">
    <location>
        <begin position="358"/>
        <end position="367"/>
    </location>
</feature>
<dbReference type="GeneID" id="36571159"/>
<dbReference type="InterPro" id="IPR022794">
    <property type="entry name" value="Bul1_C"/>
</dbReference>
<evidence type="ECO:0000256" key="1">
    <source>
        <dbReference type="SAM" id="MobiDB-lite"/>
    </source>
</evidence>
<dbReference type="STRING" id="857342.A0A2T3AR39"/>
<feature type="region of interest" description="Disordered" evidence="1">
    <location>
        <begin position="345"/>
        <end position="367"/>
    </location>
</feature>
<evidence type="ECO:0000259" key="2">
    <source>
        <dbReference type="Pfam" id="PF00339"/>
    </source>
</evidence>
<name>A0A2T3AR39_AMORE</name>
<feature type="domain" description="Arrestin-like N-terminal" evidence="2">
    <location>
        <begin position="41"/>
        <end position="138"/>
    </location>
</feature>
<dbReference type="RefSeq" id="XP_024717121.1">
    <property type="nucleotide sequence ID" value="XM_024863078.1"/>
</dbReference>
<dbReference type="InParanoid" id="A0A2T3AR39"/>
<organism evidence="4 5">
    <name type="scientific">Amorphotheca resinae ATCC 22711</name>
    <dbReference type="NCBI Taxonomy" id="857342"/>
    <lineage>
        <taxon>Eukaryota</taxon>
        <taxon>Fungi</taxon>
        <taxon>Dikarya</taxon>
        <taxon>Ascomycota</taxon>
        <taxon>Pezizomycotina</taxon>
        <taxon>Leotiomycetes</taxon>
        <taxon>Helotiales</taxon>
        <taxon>Amorphothecaceae</taxon>
        <taxon>Amorphotheca</taxon>
    </lineage>
</organism>
<dbReference type="Pfam" id="PF00339">
    <property type="entry name" value="Arrestin_N"/>
    <property type="match status" value="1"/>
</dbReference>
<dbReference type="Proteomes" id="UP000241818">
    <property type="component" value="Unassembled WGS sequence"/>
</dbReference>
<reference evidence="4 5" key="1">
    <citation type="journal article" date="2018" name="New Phytol.">
        <title>Comparative genomics and transcriptomics depict ericoid mycorrhizal fungi as versatile saprotrophs and plant mutualists.</title>
        <authorList>
            <person name="Martino E."/>
            <person name="Morin E."/>
            <person name="Grelet G.A."/>
            <person name="Kuo A."/>
            <person name="Kohler A."/>
            <person name="Daghino S."/>
            <person name="Barry K.W."/>
            <person name="Cichocki N."/>
            <person name="Clum A."/>
            <person name="Dockter R.B."/>
            <person name="Hainaut M."/>
            <person name="Kuo R.C."/>
            <person name="LaButti K."/>
            <person name="Lindahl B.D."/>
            <person name="Lindquist E.A."/>
            <person name="Lipzen A."/>
            <person name="Khouja H.R."/>
            <person name="Magnuson J."/>
            <person name="Murat C."/>
            <person name="Ohm R.A."/>
            <person name="Singer S.W."/>
            <person name="Spatafora J.W."/>
            <person name="Wang M."/>
            <person name="Veneault-Fourrey C."/>
            <person name="Henrissat B."/>
            <person name="Grigoriev I.V."/>
            <person name="Martin F.M."/>
            <person name="Perotto S."/>
        </authorList>
    </citation>
    <scope>NUCLEOTIDE SEQUENCE [LARGE SCALE GENOMIC DNA]</scope>
    <source>
        <strain evidence="4 5">ATCC 22711</strain>
    </source>
</reference>
<evidence type="ECO:0000313" key="5">
    <source>
        <dbReference type="Proteomes" id="UP000241818"/>
    </source>
</evidence>
<gene>
    <name evidence="4" type="ORF">M430DRAFT_147621</name>
</gene>
<dbReference type="AlphaFoldDB" id="A0A2T3AR39"/>
<dbReference type="Gene3D" id="2.60.40.640">
    <property type="match status" value="1"/>
</dbReference>
<sequence length="518" mass="56977">MSYAVSVQTTTATIASYARKMTQSSRPGVEIILHNHSAGKAYTTFDEITGRVNITSSHNVRFDEIRITLEGTTKTFIDNLPTTGTTSRKVAYHNWLKLPMPIRDTDYPQPRVLESGRTYTFPFNFNIPAQLLPRACSHSVAADHVHQAHLQLPPSMGDREVSQHDDLSPEMTRISYAIKAKVIRYREEDEKEAVLVEGLKKLCVVPAVVEAPPLSIVDGNRDYVLSKTKLLKKGVFSGKLGRITVSADQTNAIILPSPASPSTSPATTMATLNIRFEPHDVTFEPPKLGSLTTKIKAITFYNVIPAQALPCTFFVTALDEATRGIYHTSIPLSSRRVTSVAWTKHEPEVTDTRRDSDSSTNSSYSSDRVLSPVQESAVYYTATVLVPITLPSSKTWIPTFHSCTVSRIYTLDISLTIHTPGAGVPASSASLHLPVQIAAAGNQTQRLELTASEAAAELARVDEFFAPRMLEIPSEEFLENSVLRPAASIAPATTTPDLPPRYENFFSQTRAVVNPKRR</sequence>
<evidence type="ECO:0008006" key="6">
    <source>
        <dbReference type="Google" id="ProtNLM"/>
    </source>
</evidence>
<protein>
    <recommendedName>
        <fullName evidence="6">Arrestin-like N-terminal domain-containing protein</fullName>
    </recommendedName>
</protein>
<evidence type="ECO:0000313" key="4">
    <source>
        <dbReference type="EMBL" id="PSS08723.1"/>
    </source>
</evidence>
<dbReference type="InterPro" id="IPR011021">
    <property type="entry name" value="Arrestin-like_N"/>
</dbReference>
<feature type="domain" description="Bul1 C-terminal" evidence="3">
    <location>
        <begin position="347"/>
        <end position="437"/>
    </location>
</feature>
<dbReference type="Pfam" id="PF04426">
    <property type="entry name" value="Bul1_C"/>
    <property type="match status" value="1"/>
</dbReference>
<dbReference type="InterPro" id="IPR014752">
    <property type="entry name" value="Arrestin-like_C"/>
</dbReference>
<keyword evidence="5" id="KW-1185">Reference proteome</keyword>
<dbReference type="EMBL" id="KZ679018">
    <property type="protein sequence ID" value="PSS08723.1"/>
    <property type="molecule type" value="Genomic_DNA"/>
</dbReference>
<feature type="compositionally biased region" description="Basic and acidic residues" evidence="1">
    <location>
        <begin position="345"/>
        <end position="357"/>
    </location>
</feature>
<evidence type="ECO:0000259" key="3">
    <source>
        <dbReference type="Pfam" id="PF04426"/>
    </source>
</evidence>
<dbReference type="SUPFAM" id="SSF81296">
    <property type="entry name" value="E set domains"/>
    <property type="match status" value="1"/>
</dbReference>
<dbReference type="PANTHER" id="PTHR31904:SF1">
    <property type="entry name" value="BYPASS OF STOP CODON PROTEIN 5-RELATED"/>
    <property type="match status" value="1"/>
</dbReference>
<dbReference type="OrthoDB" id="2283785at2759"/>
<proteinExistence type="predicted"/>
<dbReference type="InterPro" id="IPR039634">
    <property type="entry name" value="Bul1-like"/>
</dbReference>
<dbReference type="PANTHER" id="PTHR31904">
    <property type="entry name" value="BYPASS OF STOP CODON PROTEIN 5-RELATED"/>
    <property type="match status" value="1"/>
</dbReference>